<name>Q597U0_9CAUD</name>
<dbReference type="Proteomes" id="UP000000990">
    <property type="component" value="Segment"/>
</dbReference>
<evidence type="ECO:0008006" key="3">
    <source>
        <dbReference type="Google" id="ProtNLM"/>
    </source>
</evidence>
<dbReference type="GeneID" id="5075527"/>
<dbReference type="KEGG" id="vg:5075527"/>
<keyword evidence="2" id="KW-1185">Reference proteome</keyword>
<evidence type="ECO:0000313" key="2">
    <source>
        <dbReference type="Proteomes" id="UP000000990"/>
    </source>
</evidence>
<reference evidence="1 2" key="1">
    <citation type="journal article" date="2003" name="Int. J. Food Microbiol.">
        <title>Isolation and characterization of a Lactobacillus plantarum bacteriophage, phiJL-1, from a cucumber fermentation.</title>
        <authorList>
            <person name="Lu Z."/>
            <person name="Breidt F."/>
            <person name="Fleming H.P."/>
            <person name="Altermann E."/>
            <person name="Klaenhammer T.R."/>
        </authorList>
    </citation>
    <scope>NUCLEOTIDE SEQUENCE [LARGE SCALE GENOMIC DNA]</scope>
</reference>
<dbReference type="InterPro" id="IPR010026">
    <property type="entry name" value="Phage_holin_LL-H"/>
</dbReference>
<dbReference type="NCBIfam" id="TIGR01673">
    <property type="entry name" value="holin_LLH"/>
    <property type="match status" value="1"/>
</dbReference>
<organism evidence="1 2">
    <name type="scientific">Lactobacillus phage phiJL-1</name>
    <dbReference type="NCBI Taxonomy" id="2892345"/>
    <lineage>
        <taxon>Viruses</taxon>
        <taxon>Duplodnaviria</taxon>
        <taxon>Heunggongvirae</taxon>
        <taxon>Uroviricota</taxon>
        <taxon>Caudoviricetes</taxon>
        <taxon>Coetzeevirus</taxon>
        <taxon>Coetzeevirus JL1</taxon>
    </lineage>
</organism>
<evidence type="ECO:0000313" key="1">
    <source>
        <dbReference type="EMBL" id="AAP74531.1"/>
    </source>
</evidence>
<sequence length="147" mass="15300">MNNISELIVAIATALIPIVFAWIGKVLANNKKALSLLDALTPLAEAAVTAAAQLGVDKYLSGEAKKSTAVQYVINGLKSLGFTNADETTVKNSVEKAFSNLQDELYKTYPQATDDTPDSTVDLNAVAQSAAAAAIESATAAKPATEE</sequence>
<protein>
    <recommendedName>
        <fullName evidence="3">Holin</fullName>
    </recommendedName>
</protein>
<dbReference type="Pfam" id="PF09682">
    <property type="entry name" value="Phage_holin_6_1"/>
    <property type="match status" value="1"/>
</dbReference>
<reference evidence="1 2" key="2">
    <citation type="journal article" date="2005" name="Gene">
        <title>Sequence analysis of the Lactobacillus plantarum bacteriophage PhiJL-1.</title>
        <authorList>
            <person name="Lu Z."/>
            <person name="Altermann E."/>
            <person name="Breidt F."/>
            <person name="Predki P."/>
            <person name="Fleming H.P."/>
            <person name="Klaenhammer T.R."/>
        </authorList>
    </citation>
    <scope>NUCLEOTIDE SEQUENCE</scope>
</reference>
<accession>Q597U0</accession>
<dbReference type="EMBL" id="AY236756">
    <property type="protein sequence ID" value="AAP74531.1"/>
    <property type="molecule type" value="Genomic_DNA"/>
</dbReference>
<proteinExistence type="predicted"/>
<dbReference type="RefSeq" id="YP_223904.1">
    <property type="nucleotide sequence ID" value="NC_006936.1"/>
</dbReference>